<proteinExistence type="predicted"/>
<dbReference type="GO" id="GO:0003676">
    <property type="term" value="F:nucleic acid binding"/>
    <property type="evidence" value="ECO:0007669"/>
    <property type="project" value="InterPro"/>
</dbReference>
<dbReference type="InterPro" id="IPR001584">
    <property type="entry name" value="Integrase_cat-core"/>
</dbReference>
<feature type="non-terminal residue" evidence="2">
    <location>
        <position position="1"/>
    </location>
</feature>
<dbReference type="Pfam" id="PF00665">
    <property type="entry name" value="rve"/>
    <property type="match status" value="1"/>
</dbReference>
<dbReference type="InterPro" id="IPR036397">
    <property type="entry name" value="RNaseH_sf"/>
</dbReference>
<dbReference type="Gene3D" id="1.10.340.70">
    <property type="match status" value="1"/>
</dbReference>
<dbReference type="InterPro" id="IPR012337">
    <property type="entry name" value="RNaseH-like_sf"/>
</dbReference>
<comment type="caution">
    <text evidence="2">The sequence shown here is derived from an EMBL/GenBank/DDBJ whole genome shotgun (WGS) entry which is preliminary data.</text>
</comment>
<dbReference type="GO" id="GO:0004523">
    <property type="term" value="F:RNA-DNA hybrid ribonuclease activity"/>
    <property type="evidence" value="ECO:0007669"/>
    <property type="project" value="InterPro"/>
</dbReference>
<accession>A0A371GBN8</accession>
<dbReference type="Proteomes" id="UP000257109">
    <property type="component" value="Unassembled WGS sequence"/>
</dbReference>
<reference evidence="2" key="1">
    <citation type="submission" date="2018-05" db="EMBL/GenBank/DDBJ databases">
        <title>Draft genome of Mucuna pruriens seed.</title>
        <authorList>
            <person name="Nnadi N.E."/>
            <person name="Vos R."/>
            <person name="Hasami M.H."/>
            <person name="Devisetty U.K."/>
            <person name="Aguiy J.C."/>
        </authorList>
    </citation>
    <scope>NUCLEOTIDE SEQUENCE [LARGE SCALE GENOMIC DNA]</scope>
    <source>
        <strain evidence="2">JCA_2017</strain>
    </source>
</reference>
<sequence length="423" mass="48075">MGHMKAQVLAHFVNKLTPNSLEEEEARGNKEWTLSIDGSSNKKGSGVGIILKGPGEALIEQSLWFGFQTSNNQAEYEALLAGIWLTKEFGARRLIIETFEGFTLLHIPREQNERADLVDKLASTQKGGLHRTVIQEALGRPTIEEIKEAQRINREVTKYILIAGQLYIRGFSLTLLQCLGEIEVERAIKEVHKGACGSHIGGKALASNITRARFYWLVIKKDSLVFVKKCDKCQRYADQHQVPPKQLHLITSPWPFYIWGVDILGPFPMAVGQVKFLLVAVDYFTKWIEVESVVTISTERVRHFYWRRIACHFGLLTIIVSDNSTQFASREMVELYAQYGIKQSFTSVKHPQSNGQAEAVNRVILRGLRKRLEEAKGRWETPFHLTFGTDAMISVEVEESKPRDVFTQCKGNEQEMRTNLDLL</sequence>
<dbReference type="PROSITE" id="PS50994">
    <property type="entry name" value="INTEGRASE"/>
    <property type="match status" value="1"/>
</dbReference>
<dbReference type="PANTHER" id="PTHR48475:SF2">
    <property type="entry name" value="RIBONUCLEASE H"/>
    <property type="match status" value="1"/>
</dbReference>
<dbReference type="Pfam" id="PF17921">
    <property type="entry name" value="Integrase_H2C2"/>
    <property type="match status" value="1"/>
</dbReference>
<evidence type="ECO:0000313" key="3">
    <source>
        <dbReference type="Proteomes" id="UP000257109"/>
    </source>
</evidence>
<dbReference type="GO" id="GO:0015074">
    <property type="term" value="P:DNA integration"/>
    <property type="evidence" value="ECO:0007669"/>
    <property type="project" value="InterPro"/>
</dbReference>
<evidence type="ECO:0000313" key="2">
    <source>
        <dbReference type="EMBL" id="RDX87968.1"/>
    </source>
</evidence>
<organism evidence="2 3">
    <name type="scientific">Mucuna pruriens</name>
    <name type="common">Velvet bean</name>
    <name type="synonym">Dolichos pruriens</name>
    <dbReference type="NCBI Taxonomy" id="157652"/>
    <lineage>
        <taxon>Eukaryota</taxon>
        <taxon>Viridiplantae</taxon>
        <taxon>Streptophyta</taxon>
        <taxon>Embryophyta</taxon>
        <taxon>Tracheophyta</taxon>
        <taxon>Spermatophyta</taxon>
        <taxon>Magnoliopsida</taxon>
        <taxon>eudicotyledons</taxon>
        <taxon>Gunneridae</taxon>
        <taxon>Pentapetalae</taxon>
        <taxon>rosids</taxon>
        <taxon>fabids</taxon>
        <taxon>Fabales</taxon>
        <taxon>Fabaceae</taxon>
        <taxon>Papilionoideae</taxon>
        <taxon>50 kb inversion clade</taxon>
        <taxon>NPAAA clade</taxon>
        <taxon>indigoferoid/millettioid clade</taxon>
        <taxon>Phaseoleae</taxon>
        <taxon>Mucuna</taxon>
    </lineage>
</organism>
<dbReference type="InterPro" id="IPR002156">
    <property type="entry name" value="RNaseH_domain"/>
</dbReference>
<dbReference type="AlphaFoldDB" id="A0A371GBN8"/>
<dbReference type="EMBL" id="QJKJ01006082">
    <property type="protein sequence ID" value="RDX87968.1"/>
    <property type="molecule type" value="Genomic_DNA"/>
</dbReference>
<dbReference type="OrthoDB" id="1934793at2759"/>
<protein>
    <submittedName>
        <fullName evidence="2">Gypsy retrotransposon integrase-like protein 1</fullName>
    </submittedName>
</protein>
<dbReference type="PANTHER" id="PTHR48475">
    <property type="entry name" value="RIBONUCLEASE H"/>
    <property type="match status" value="1"/>
</dbReference>
<feature type="domain" description="Integrase catalytic" evidence="1">
    <location>
        <begin position="249"/>
        <end position="410"/>
    </location>
</feature>
<gene>
    <name evidence="2" type="primary">GIN1</name>
    <name evidence="2" type="ORF">CR513_30492</name>
</gene>
<dbReference type="Gene3D" id="3.30.420.10">
    <property type="entry name" value="Ribonuclease H-like superfamily/Ribonuclease H"/>
    <property type="match status" value="2"/>
</dbReference>
<keyword evidence="3" id="KW-1185">Reference proteome</keyword>
<dbReference type="Pfam" id="PF13456">
    <property type="entry name" value="RVT_3"/>
    <property type="match status" value="1"/>
</dbReference>
<name>A0A371GBN8_MUCPR</name>
<dbReference type="InterPro" id="IPR041588">
    <property type="entry name" value="Integrase_H2C2"/>
</dbReference>
<dbReference type="SUPFAM" id="SSF53098">
    <property type="entry name" value="Ribonuclease H-like"/>
    <property type="match status" value="2"/>
</dbReference>
<evidence type="ECO:0000259" key="1">
    <source>
        <dbReference type="PROSITE" id="PS50994"/>
    </source>
</evidence>